<evidence type="ECO:0000256" key="1">
    <source>
        <dbReference type="ARBA" id="ARBA00022490"/>
    </source>
</evidence>
<dbReference type="FunFam" id="1.25.40.10:FF:000099">
    <property type="entry name" value="Clustered mitochondria protein homolog"/>
    <property type="match status" value="1"/>
</dbReference>
<feature type="region of interest" description="Disordered" evidence="2">
    <location>
        <begin position="1"/>
        <end position="69"/>
    </location>
</feature>
<dbReference type="InterPro" id="IPR023231">
    <property type="entry name" value="GSKIP_dom_sf"/>
</dbReference>
<feature type="compositionally biased region" description="Basic and acidic residues" evidence="2">
    <location>
        <begin position="698"/>
        <end position="719"/>
    </location>
</feature>
<dbReference type="RefSeq" id="XP_003737643.1">
    <property type="nucleotide sequence ID" value="XM_003737595.1"/>
</dbReference>
<reference evidence="5" key="1">
    <citation type="submission" date="2025-08" db="UniProtKB">
        <authorList>
            <consortium name="RefSeq"/>
        </authorList>
    </citation>
    <scope>IDENTIFICATION</scope>
</reference>
<feature type="domain" description="Clu" evidence="3">
    <location>
        <begin position="374"/>
        <end position="616"/>
    </location>
</feature>
<dbReference type="Pfam" id="PF13236">
    <property type="entry name" value="CLU"/>
    <property type="match status" value="1"/>
</dbReference>
<feature type="compositionally biased region" description="Polar residues" evidence="2">
    <location>
        <begin position="22"/>
        <end position="42"/>
    </location>
</feature>
<dbReference type="Gene3D" id="1.25.40.10">
    <property type="entry name" value="Tetratricopeptide repeat domain"/>
    <property type="match status" value="2"/>
</dbReference>
<accession>A0AAJ6QMA3</accession>
<feature type="compositionally biased region" description="Low complexity" evidence="2">
    <location>
        <begin position="60"/>
        <end position="69"/>
    </location>
</feature>
<feature type="region of interest" description="Disordered" evidence="2">
    <location>
        <begin position="1318"/>
        <end position="1341"/>
    </location>
</feature>
<keyword evidence="1" id="KW-0963">Cytoplasm</keyword>
<dbReference type="GeneID" id="100900089"/>
<dbReference type="Pfam" id="PF12807">
    <property type="entry name" value="eIF3_p135"/>
    <property type="match status" value="1"/>
</dbReference>
<dbReference type="Pfam" id="PF15044">
    <property type="entry name" value="CLU_N"/>
    <property type="match status" value="1"/>
</dbReference>
<dbReference type="InterPro" id="IPR028275">
    <property type="entry name" value="CLU_N"/>
</dbReference>
<dbReference type="InterPro" id="IPR007967">
    <property type="entry name" value="GSKIP_dom"/>
</dbReference>
<proteinExistence type="predicted"/>
<gene>
    <name evidence="5" type="primary">LOC100900089</name>
</gene>
<dbReference type="Proteomes" id="UP000694867">
    <property type="component" value="Unplaced"/>
</dbReference>
<dbReference type="InterPro" id="IPR011990">
    <property type="entry name" value="TPR-like_helical_dom_sf"/>
</dbReference>
<dbReference type="Pfam" id="PF13424">
    <property type="entry name" value="TPR_12"/>
    <property type="match status" value="2"/>
</dbReference>
<dbReference type="SUPFAM" id="SSF103107">
    <property type="entry name" value="Hypothetical protein c14orf129, hspc210"/>
    <property type="match status" value="1"/>
</dbReference>
<protein>
    <submittedName>
        <fullName evidence="5">Clustered mitochondria protein homolog</fullName>
    </submittedName>
</protein>
<evidence type="ECO:0000256" key="2">
    <source>
        <dbReference type="SAM" id="MobiDB-lite"/>
    </source>
</evidence>
<evidence type="ECO:0000259" key="3">
    <source>
        <dbReference type="PROSITE" id="PS51823"/>
    </source>
</evidence>
<dbReference type="GO" id="GO:0005737">
    <property type="term" value="C:cytoplasm"/>
    <property type="evidence" value="ECO:0007669"/>
    <property type="project" value="TreeGrafter"/>
</dbReference>
<dbReference type="InterPro" id="IPR025697">
    <property type="entry name" value="CLU_dom"/>
</dbReference>
<keyword evidence="4" id="KW-1185">Reference proteome</keyword>
<dbReference type="InterPro" id="IPR033646">
    <property type="entry name" value="CLU-central"/>
</dbReference>
<dbReference type="GO" id="GO:0003729">
    <property type="term" value="F:mRNA binding"/>
    <property type="evidence" value="ECO:0007669"/>
    <property type="project" value="TreeGrafter"/>
</dbReference>
<dbReference type="FunFam" id="3.30.2280.10:FF:000002">
    <property type="entry name" value="Clustered mitochondria protein homolog"/>
    <property type="match status" value="1"/>
</dbReference>
<dbReference type="GO" id="GO:0048312">
    <property type="term" value="P:intracellular distribution of mitochondria"/>
    <property type="evidence" value="ECO:0007669"/>
    <property type="project" value="TreeGrafter"/>
</dbReference>
<dbReference type="Pfam" id="PF05303">
    <property type="entry name" value="GSKIP_dom"/>
    <property type="match status" value="1"/>
</dbReference>
<sequence>MTKKRQDKATKLPLDKDALKTGVTSNGGTDCEQNVVNGQPEAQEQKQDAEPIVANEPSTQEQNAGNQQNGEAELDADMMSDVPFNIIVELPNDKTVELCVSPQELVQETHQRLMDMQDTCHRTCFHLTFNNVTLDNFAELKSIEGLKEGSIVKFIEEPYTQRKAKTHLRHIRDMINCVSPAEIFSGQDFNSPSFLSILTGGDVIARVVDGNKSIRLDEDCTPPSFIMPGAKDVPLSGLLLDCEEQHRKALKVLTLSGWNPPPGPRKLRGDLLYLYVTTLEEKTYHLTASSKGFFVNCSTEEVFDPRKQSQLGKASQTYHSLVDLLNNLSSGFKKNFALIQKFRCSRNDLERVITPYQVYSWLAPTIEHTLDAIRAEDASSFKLGYEEQIPGQTRDWNDELQSSKELPKTDLRQRIQRERALFKVHGDFVSAATRGAMAVVDGNVLALNPGEDFRSQMFIWNNIFFSMGFDVRDHYKDFGGDAAAHVALINDLKGVQAYFSADVDGLHTLGTVVIEYRGYRVMAQSIIPGILDKEQDQSVVYGSIDGGKTIVTHEKYVELLSQAAETVRVQPHGVYDSKHEAVKLYSSIECKGIVGDDSRHYILDLSRTFPPDVNYLKQNFAELPSELKDLGFPKEQRHKLSSLRQELIEHFVDHKYVMFVKSCAMEYQNLERADKDAKQAKEISNGKESESATPAVEKGNDSVETKSPEDETKESERKSEILKKATEAVNSLRDDKFHIAFNSDAFLENIELVESPTLAKERQLIVEAADFLVNTQIPHLVKETKEHGASIMDGYMLTGAMHSKGINMRYLGLLTKLVAAEPRLSYLHCICIQEILCRAAKHIYVSYMQSAEAHMVAEAVSHFLNCLLSTKLPANFLPACVIGASKASKNRNRRAKGSQSPTSTGSATPVVHATLDWTTITPKTLFDLVKREAREYFDYELDGDCFDATYQQYDVHRYGLMRGFCLKTGIQLRQKNYHLQSSLSTGAFTDQDVASLFPVVRHMEPRASDAFRRYLDAQTRIQQGSLTDAFDLIAESLQLMNHVYGPSHPEIVQCMKFLARLSYILNEHETALLHQRRAVIMSERVNGFDSPHTILEYGSLALYLFACGQVSTTLKVLYRMRYLMLTVCGEKHPDMATLDANIGLVLFAMQQYDLALSFLEHSLRLNIQFHGEKSLKTALSYHLVAEAQSCLGDFRSGLKNEKETYAIYRAILGDNQDNTKESAEFLRHLTQQAVQLQKQINKLSDSANMPKNANKVIPPINVAPIPMGRVLDWLNKINGIIYFRISHADIEALRVEFTKRTPENEEQPIEGSIIEEIAKSNKNADPKHESNDIMREPVVSS</sequence>
<dbReference type="PANTHER" id="PTHR12601:SF6">
    <property type="entry name" value="CLUSTERED MITOCHONDRIA PROTEIN HOMOLOG"/>
    <property type="match status" value="1"/>
</dbReference>
<feature type="region of interest" description="Disordered" evidence="2">
    <location>
        <begin position="678"/>
        <end position="719"/>
    </location>
</feature>
<dbReference type="Gene3D" id="3.30.2280.10">
    <property type="entry name" value="Hypothetical protein (hspc210)"/>
    <property type="match status" value="1"/>
</dbReference>
<dbReference type="SUPFAM" id="SSF48452">
    <property type="entry name" value="TPR-like"/>
    <property type="match status" value="2"/>
</dbReference>
<dbReference type="KEGG" id="goe:100900089"/>
<dbReference type="InterPro" id="IPR027523">
    <property type="entry name" value="CLU_prot"/>
</dbReference>
<name>A0AAJ6QMA3_9ACAR</name>
<evidence type="ECO:0000313" key="5">
    <source>
        <dbReference type="RefSeq" id="XP_003737643.1"/>
    </source>
</evidence>
<feature type="compositionally biased region" description="Basic and acidic residues" evidence="2">
    <location>
        <begin position="678"/>
        <end position="690"/>
    </location>
</feature>
<dbReference type="PANTHER" id="PTHR12601">
    <property type="entry name" value="EUKARYOTIC TRANSLATION INITIATION FACTOR 3 SUBUNIT EIF-3"/>
    <property type="match status" value="1"/>
</dbReference>
<feature type="compositionally biased region" description="Basic and acidic residues" evidence="2">
    <location>
        <begin position="1318"/>
        <end position="1335"/>
    </location>
</feature>
<feature type="compositionally biased region" description="Basic and acidic residues" evidence="2">
    <location>
        <begin position="7"/>
        <end position="19"/>
    </location>
</feature>
<dbReference type="CTD" id="1191"/>
<dbReference type="CDD" id="cd15466">
    <property type="entry name" value="CLU-central"/>
    <property type="match status" value="1"/>
</dbReference>
<dbReference type="PROSITE" id="PS51823">
    <property type="entry name" value="CLU"/>
    <property type="match status" value="1"/>
</dbReference>
<evidence type="ECO:0000313" key="4">
    <source>
        <dbReference type="Proteomes" id="UP000694867"/>
    </source>
</evidence>
<organism evidence="4 5">
    <name type="scientific">Galendromus occidentalis</name>
    <name type="common">western predatory mite</name>
    <dbReference type="NCBI Taxonomy" id="34638"/>
    <lineage>
        <taxon>Eukaryota</taxon>
        <taxon>Metazoa</taxon>
        <taxon>Ecdysozoa</taxon>
        <taxon>Arthropoda</taxon>
        <taxon>Chelicerata</taxon>
        <taxon>Arachnida</taxon>
        <taxon>Acari</taxon>
        <taxon>Parasitiformes</taxon>
        <taxon>Mesostigmata</taxon>
        <taxon>Gamasina</taxon>
        <taxon>Phytoseioidea</taxon>
        <taxon>Phytoseiidae</taxon>
        <taxon>Typhlodrominae</taxon>
        <taxon>Galendromus</taxon>
    </lineage>
</organism>